<organism evidence="2 3">
    <name type="scientific">Pseudomonas syringae pv. actinidiae</name>
    <dbReference type="NCBI Taxonomy" id="103796"/>
    <lineage>
        <taxon>Bacteria</taxon>
        <taxon>Pseudomonadati</taxon>
        <taxon>Pseudomonadota</taxon>
        <taxon>Gammaproteobacteria</taxon>
        <taxon>Pseudomonadales</taxon>
        <taxon>Pseudomonadaceae</taxon>
        <taxon>Pseudomonas</taxon>
        <taxon>Pseudomonas syringae</taxon>
    </lineage>
</organism>
<comment type="caution">
    <text evidence="2">The sequence shown here is derived from an EMBL/GenBank/DDBJ whole genome shotgun (WGS) entry which is preliminary data.</text>
</comment>
<sequence>MLSSLEQTRPPLAGGQRRPAGKCRLSGSDRRVGVFQGRRRHPRNHFASHQVTAFKSTSVTGRARLTADQQGHVQHGDSSLYCYLRAALSFKLQASS</sequence>
<dbReference type="EMBL" id="BGKA01000154">
    <property type="protein sequence ID" value="GBH18342.1"/>
    <property type="molecule type" value="Genomic_DNA"/>
</dbReference>
<proteinExistence type="predicted"/>
<evidence type="ECO:0000256" key="1">
    <source>
        <dbReference type="SAM" id="MobiDB-lite"/>
    </source>
</evidence>
<evidence type="ECO:0000313" key="2">
    <source>
        <dbReference type="EMBL" id="GBH18342.1"/>
    </source>
</evidence>
<dbReference type="Proteomes" id="UP000248291">
    <property type="component" value="Unassembled WGS sequence"/>
</dbReference>
<evidence type="ECO:0000313" key="3">
    <source>
        <dbReference type="Proteomes" id="UP000248291"/>
    </source>
</evidence>
<feature type="region of interest" description="Disordered" evidence="1">
    <location>
        <begin position="1"/>
        <end position="27"/>
    </location>
</feature>
<gene>
    <name evidence="2" type="ORF">KPSA3_04323</name>
</gene>
<protein>
    <submittedName>
        <fullName evidence="2">Pullulanase/glycogen debranching enzyme</fullName>
    </submittedName>
</protein>
<accession>A0AAN4Q6Q0</accession>
<dbReference type="AlphaFoldDB" id="A0AAN4Q6Q0"/>
<reference evidence="2 3" key="1">
    <citation type="submission" date="2018-04" db="EMBL/GenBank/DDBJ databases">
        <title>Draft genome sequence of Pseudomonas syringae pv. actinidiae biovar 3 strains isolated from kiwifruit in Kagawa prefecture.</title>
        <authorList>
            <person name="Tabuchi M."/>
            <person name="Saito M."/>
            <person name="Fujiwara S."/>
            <person name="Sasa N."/>
            <person name="Akimitsu K."/>
            <person name="Gomi K."/>
            <person name="Konishi-Sugita S."/>
            <person name="Hamano K."/>
            <person name="Kataoka I."/>
        </authorList>
    </citation>
    <scope>NUCLEOTIDE SEQUENCE [LARGE SCALE GENOMIC DNA]</scope>
    <source>
        <strain evidence="2 3">MAFF212211</strain>
    </source>
</reference>
<name>A0AAN4Q6Q0_PSESF</name>